<feature type="compositionally biased region" description="Low complexity" evidence="1">
    <location>
        <begin position="80"/>
        <end position="93"/>
    </location>
</feature>
<sequence>MCQPDAPIPGSRPRWRSDEAPGGRLQHWGRAVLELRRVQRGSARIPLRGNTGSTSTSKVPGKASREPGSAVTRAFSENVKTASKAAAGAGATTRTQEEEKSPSPPQSSISLWQVGGQGLGIRVDKRDRAVSDNQVKLKGKTSDQANYLKKKKELKGDLKKSIDWHLL</sequence>
<accession>A0AAV7WMR0</accession>
<gene>
    <name evidence="2" type="ORF">NDU88_001832</name>
</gene>
<dbReference type="Proteomes" id="UP001066276">
    <property type="component" value="Chromosome 1_1"/>
</dbReference>
<dbReference type="EMBL" id="JANPWB010000001">
    <property type="protein sequence ID" value="KAJ1214206.1"/>
    <property type="molecule type" value="Genomic_DNA"/>
</dbReference>
<keyword evidence="3" id="KW-1185">Reference proteome</keyword>
<organism evidence="2 3">
    <name type="scientific">Pleurodeles waltl</name>
    <name type="common">Iberian ribbed newt</name>
    <dbReference type="NCBI Taxonomy" id="8319"/>
    <lineage>
        <taxon>Eukaryota</taxon>
        <taxon>Metazoa</taxon>
        <taxon>Chordata</taxon>
        <taxon>Craniata</taxon>
        <taxon>Vertebrata</taxon>
        <taxon>Euteleostomi</taxon>
        <taxon>Amphibia</taxon>
        <taxon>Batrachia</taxon>
        <taxon>Caudata</taxon>
        <taxon>Salamandroidea</taxon>
        <taxon>Salamandridae</taxon>
        <taxon>Pleurodelinae</taxon>
        <taxon>Pleurodeles</taxon>
    </lineage>
</organism>
<evidence type="ECO:0000313" key="2">
    <source>
        <dbReference type="EMBL" id="KAJ1214206.1"/>
    </source>
</evidence>
<dbReference type="AlphaFoldDB" id="A0AAV7WMR0"/>
<evidence type="ECO:0000313" key="3">
    <source>
        <dbReference type="Proteomes" id="UP001066276"/>
    </source>
</evidence>
<protein>
    <submittedName>
        <fullName evidence="2">Uncharacterized protein</fullName>
    </submittedName>
</protein>
<comment type="caution">
    <text evidence="2">The sequence shown here is derived from an EMBL/GenBank/DDBJ whole genome shotgun (WGS) entry which is preliminary data.</text>
</comment>
<proteinExistence type="predicted"/>
<evidence type="ECO:0000256" key="1">
    <source>
        <dbReference type="SAM" id="MobiDB-lite"/>
    </source>
</evidence>
<name>A0AAV7WMR0_PLEWA</name>
<feature type="region of interest" description="Disordered" evidence="1">
    <location>
        <begin position="1"/>
        <end position="111"/>
    </location>
</feature>
<reference evidence="2" key="1">
    <citation type="journal article" date="2022" name="bioRxiv">
        <title>Sequencing and chromosome-scale assembly of the giantPleurodeles waltlgenome.</title>
        <authorList>
            <person name="Brown T."/>
            <person name="Elewa A."/>
            <person name="Iarovenko S."/>
            <person name="Subramanian E."/>
            <person name="Araus A.J."/>
            <person name="Petzold A."/>
            <person name="Susuki M."/>
            <person name="Suzuki K.-i.T."/>
            <person name="Hayashi T."/>
            <person name="Toyoda A."/>
            <person name="Oliveira C."/>
            <person name="Osipova E."/>
            <person name="Leigh N.D."/>
            <person name="Simon A."/>
            <person name="Yun M.H."/>
        </authorList>
    </citation>
    <scope>NUCLEOTIDE SEQUENCE</scope>
    <source>
        <strain evidence="2">20211129_DDA</strain>
        <tissue evidence="2">Liver</tissue>
    </source>
</reference>